<protein>
    <submittedName>
        <fullName evidence="1">4-hydroxybenzoyl-CoA thioesterase</fullName>
        <ecNumber evidence="1">3.1.2.23</ecNumber>
    </submittedName>
</protein>
<dbReference type="Gene3D" id="3.10.129.10">
    <property type="entry name" value="Hotdog Thioesterase"/>
    <property type="match status" value="1"/>
</dbReference>
<organism evidence="1 2">
    <name type="scientific">Litorivivens lipolytica</name>
    <dbReference type="NCBI Taxonomy" id="1524264"/>
    <lineage>
        <taxon>Bacteria</taxon>
        <taxon>Pseudomonadati</taxon>
        <taxon>Pseudomonadota</taxon>
        <taxon>Gammaproteobacteria</taxon>
        <taxon>Litorivivens</taxon>
    </lineage>
</organism>
<dbReference type="Pfam" id="PF13279">
    <property type="entry name" value="4HBT_2"/>
    <property type="match status" value="1"/>
</dbReference>
<dbReference type="GO" id="GO:0018739">
    <property type="term" value="F:4-hydroxybenzoyl-CoA thioesterase activity"/>
    <property type="evidence" value="ECO:0007669"/>
    <property type="project" value="UniProtKB-EC"/>
</dbReference>
<dbReference type="SUPFAM" id="SSF54637">
    <property type="entry name" value="Thioesterase/thiol ester dehydrase-isomerase"/>
    <property type="match status" value="1"/>
</dbReference>
<dbReference type="AlphaFoldDB" id="A0A7W4W3P2"/>
<sequence>MSRVSIALPETFQYTTELPVLISQVNSGRHLGNDAVVSVLNEVRARFTRQQGLLENDPERGLMMVNADLAVVYQSEAHYGDILIASIAAVDFHRCGYDFVYRLTDKASGRGIAVAKTAHILLDQTTGKPLSEPAGYFDCLR</sequence>
<evidence type="ECO:0000313" key="2">
    <source>
        <dbReference type="Proteomes" id="UP000537130"/>
    </source>
</evidence>
<proteinExistence type="predicted"/>
<dbReference type="RefSeq" id="WP_183409489.1">
    <property type="nucleotide sequence ID" value="NZ_JACHWY010000001.1"/>
</dbReference>
<gene>
    <name evidence="1" type="ORF">FHR99_001060</name>
</gene>
<keyword evidence="1" id="KW-0378">Hydrolase</keyword>
<keyword evidence="2" id="KW-1185">Reference proteome</keyword>
<evidence type="ECO:0000313" key="1">
    <source>
        <dbReference type="EMBL" id="MBB3046824.1"/>
    </source>
</evidence>
<name>A0A7W4W3P2_9GAMM</name>
<reference evidence="1 2" key="1">
    <citation type="submission" date="2020-08" db="EMBL/GenBank/DDBJ databases">
        <title>Genomic Encyclopedia of Type Strains, Phase III (KMG-III): the genomes of soil and plant-associated and newly described type strains.</title>
        <authorList>
            <person name="Whitman W."/>
        </authorList>
    </citation>
    <scope>NUCLEOTIDE SEQUENCE [LARGE SCALE GENOMIC DNA]</scope>
    <source>
        <strain evidence="1 2">CECT 8654</strain>
    </source>
</reference>
<dbReference type="InterPro" id="IPR029069">
    <property type="entry name" value="HotDog_dom_sf"/>
</dbReference>
<dbReference type="EMBL" id="JACHWY010000001">
    <property type="protein sequence ID" value="MBB3046824.1"/>
    <property type="molecule type" value="Genomic_DNA"/>
</dbReference>
<dbReference type="Proteomes" id="UP000537130">
    <property type="component" value="Unassembled WGS sequence"/>
</dbReference>
<accession>A0A7W4W3P2</accession>
<comment type="caution">
    <text evidence="1">The sequence shown here is derived from an EMBL/GenBank/DDBJ whole genome shotgun (WGS) entry which is preliminary data.</text>
</comment>
<dbReference type="CDD" id="cd00586">
    <property type="entry name" value="4HBT"/>
    <property type="match status" value="1"/>
</dbReference>
<dbReference type="EC" id="3.1.2.23" evidence="1"/>